<comment type="caution">
    <text evidence="2">The sequence shown here is derived from an EMBL/GenBank/DDBJ whole genome shotgun (WGS) entry which is preliminary data.</text>
</comment>
<evidence type="ECO:0000313" key="3">
    <source>
        <dbReference type="Proteomes" id="UP001597474"/>
    </source>
</evidence>
<gene>
    <name evidence="2" type="ORF">ACFSUD_09515</name>
</gene>
<dbReference type="RefSeq" id="WP_386373773.1">
    <property type="nucleotide sequence ID" value="NZ_JBHUMP010000007.1"/>
</dbReference>
<protein>
    <submittedName>
        <fullName evidence="2">Uncharacterized protein</fullName>
    </submittedName>
</protein>
<organism evidence="2 3">
    <name type="scientific">Sulfitobacter aestuarii</name>
    <dbReference type="NCBI Taxonomy" id="2161676"/>
    <lineage>
        <taxon>Bacteria</taxon>
        <taxon>Pseudomonadati</taxon>
        <taxon>Pseudomonadota</taxon>
        <taxon>Alphaproteobacteria</taxon>
        <taxon>Rhodobacterales</taxon>
        <taxon>Roseobacteraceae</taxon>
        <taxon>Sulfitobacter</taxon>
    </lineage>
</organism>
<dbReference type="Proteomes" id="UP001597474">
    <property type="component" value="Unassembled WGS sequence"/>
</dbReference>
<keyword evidence="3" id="KW-1185">Reference proteome</keyword>
<accession>A0ABW5U2J4</accession>
<dbReference type="EMBL" id="JBHUMP010000007">
    <property type="protein sequence ID" value="MFD2739805.1"/>
    <property type="molecule type" value="Genomic_DNA"/>
</dbReference>
<keyword evidence="1" id="KW-0732">Signal</keyword>
<feature type="signal peptide" evidence="1">
    <location>
        <begin position="1"/>
        <end position="23"/>
    </location>
</feature>
<evidence type="ECO:0000256" key="1">
    <source>
        <dbReference type="SAM" id="SignalP"/>
    </source>
</evidence>
<sequence length="101" mass="11005">MFKRIFTTALVFGMVALAPPVHAAACAKHEDLTRQLTLKYDETLTARGLQNSETLMEIWSSQESGSYTVLLTHANGIACIVSTGSHWLVQTPVAKLDDTPS</sequence>
<reference evidence="3" key="1">
    <citation type="journal article" date="2019" name="Int. J. Syst. Evol. Microbiol.">
        <title>The Global Catalogue of Microorganisms (GCM) 10K type strain sequencing project: providing services to taxonomists for standard genome sequencing and annotation.</title>
        <authorList>
            <consortium name="The Broad Institute Genomics Platform"/>
            <consortium name="The Broad Institute Genome Sequencing Center for Infectious Disease"/>
            <person name="Wu L."/>
            <person name="Ma J."/>
        </authorList>
    </citation>
    <scope>NUCLEOTIDE SEQUENCE [LARGE SCALE GENOMIC DNA]</scope>
    <source>
        <strain evidence="3">TISTR 2562</strain>
    </source>
</reference>
<feature type="chain" id="PRO_5047463219" evidence="1">
    <location>
        <begin position="24"/>
        <end position="101"/>
    </location>
</feature>
<evidence type="ECO:0000313" key="2">
    <source>
        <dbReference type="EMBL" id="MFD2739805.1"/>
    </source>
</evidence>
<name>A0ABW5U2J4_9RHOB</name>
<proteinExistence type="predicted"/>